<dbReference type="AlphaFoldDB" id="M0AAI2"/>
<accession>M0AAI2</accession>
<keyword evidence="2" id="KW-0489">Methyltransferase</keyword>
<keyword evidence="2" id="KW-0808">Transferase</keyword>
<sequence length="212" mass="24591">MRVYRSIITETDFSKALHFGSGRDKRHLGSELSSADREVIALDPDPHGLEQNDTPKRVLGDGQRLPFADNTFDLVFSEYVFEHLPEPELALREINRVLEPGGAVVILVPNPKHYYAKIADLTPFWFHHLWFSLQGNTSADEDKFPTQFEWGTYTDIQSGAFDWEIERLYSFPGPTGYTKILPVHFLFTLFDRAMKNRPQHHVAYLVYYQKQE</sequence>
<dbReference type="InterPro" id="IPR013216">
    <property type="entry name" value="Methyltransf_11"/>
</dbReference>
<dbReference type="SUPFAM" id="SSF53335">
    <property type="entry name" value="S-adenosyl-L-methionine-dependent methyltransferases"/>
    <property type="match status" value="1"/>
</dbReference>
<dbReference type="GO" id="GO:0008757">
    <property type="term" value="F:S-adenosylmethionine-dependent methyltransferase activity"/>
    <property type="evidence" value="ECO:0007669"/>
    <property type="project" value="InterPro"/>
</dbReference>
<protein>
    <submittedName>
        <fullName evidence="2">Methyltransferase</fullName>
    </submittedName>
</protein>
<dbReference type="Gene3D" id="3.40.50.150">
    <property type="entry name" value="Vaccinia Virus protein VP39"/>
    <property type="match status" value="1"/>
</dbReference>
<feature type="domain" description="Methyltransferase type 11" evidence="1">
    <location>
        <begin position="21"/>
        <end position="106"/>
    </location>
</feature>
<evidence type="ECO:0000313" key="2">
    <source>
        <dbReference type="EMBL" id="ELY95770.1"/>
    </source>
</evidence>
<dbReference type="EMBL" id="AOIM01000006">
    <property type="protein sequence ID" value="ELY95770.1"/>
    <property type="molecule type" value="Genomic_DNA"/>
</dbReference>
<dbReference type="PANTHER" id="PTHR43591">
    <property type="entry name" value="METHYLTRANSFERASE"/>
    <property type="match status" value="1"/>
</dbReference>
<dbReference type="CDD" id="cd02440">
    <property type="entry name" value="AdoMet_MTases"/>
    <property type="match status" value="1"/>
</dbReference>
<evidence type="ECO:0000259" key="1">
    <source>
        <dbReference type="Pfam" id="PF08241"/>
    </source>
</evidence>
<dbReference type="InterPro" id="IPR029063">
    <property type="entry name" value="SAM-dependent_MTases_sf"/>
</dbReference>
<proteinExistence type="predicted"/>
<keyword evidence="3" id="KW-1185">Reference proteome</keyword>
<dbReference type="Pfam" id="PF08241">
    <property type="entry name" value="Methyltransf_11"/>
    <property type="match status" value="1"/>
</dbReference>
<dbReference type="STRING" id="1227493.C483_00785"/>
<dbReference type="RefSeq" id="WP_006651435.1">
    <property type="nucleotide sequence ID" value="NZ_AOIM01000006.1"/>
</dbReference>
<evidence type="ECO:0000313" key="3">
    <source>
        <dbReference type="Proteomes" id="UP000011519"/>
    </source>
</evidence>
<gene>
    <name evidence="2" type="ORF">C483_00785</name>
</gene>
<name>M0AAI2_9EURY</name>
<reference evidence="2 3" key="1">
    <citation type="journal article" date="2014" name="PLoS Genet.">
        <title>Phylogenetically driven sequencing of extremely halophilic archaea reveals strategies for static and dynamic osmo-response.</title>
        <authorList>
            <person name="Becker E.A."/>
            <person name="Seitzer P.M."/>
            <person name="Tritt A."/>
            <person name="Larsen D."/>
            <person name="Krusor M."/>
            <person name="Yao A.I."/>
            <person name="Wu D."/>
            <person name="Madern D."/>
            <person name="Eisen J.A."/>
            <person name="Darling A.E."/>
            <person name="Facciotti M.T."/>
        </authorList>
    </citation>
    <scope>NUCLEOTIDE SEQUENCE [LARGE SCALE GENOMIC DNA]</scope>
    <source>
        <strain evidence="2 3">JCM 10989</strain>
    </source>
</reference>
<dbReference type="PANTHER" id="PTHR43591:SF24">
    <property type="entry name" value="2-METHOXY-6-POLYPRENYL-1,4-BENZOQUINOL METHYLASE, MITOCHONDRIAL"/>
    <property type="match status" value="1"/>
</dbReference>
<comment type="caution">
    <text evidence="2">The sequence shown here is derived from an EMBL/GenBank/DDBJ whole genome shotgun (WGS) entry which is preliminary data.</text>
</comment>
<dbReference type="Proteomes" id="UP000011519">
    <property type="component" value="Unassembled WGS sequence"/>
</dbReference>
<organism evidence="2 3">
    <name type="scientific">Natrialba hulunbeirensis JCM 10989</name>
    <dbReference type="NCBI Taxonomy" id="1227493"/>
    <lineage>
        <taxon>Archaea</taxon>
        <taxon>Methanobacteriati</taxon>
        <taxon>Methanobacteriota</taxon>
        <taxon>Stenosarchaea group</taxon>
        <taxon>Halobacteria</taxon>
        <taxon>Halobacteriales</taxon>
        <taxon>Natrialbaceae</taxon>
        <taxon>Natrialba</taxon>
    </lineage>
</organism>
<dbReference type="GO" id="GO:0032259">
    <property type="term" value="P:methylation"/>
    <property type="evidence" value="ECO:0007669"/>
    <property type="project" value="UniProtKB-KW"/>
</dbReference>